<evidence type="ECO:0000256" key="3">
    <source>
        <dbReference type="PROSITE-ProRule" id="PRU00023"/>
    </source>
</evidence>
<evidence type="ECO:0000256" key="2">
    <source>
        <dbReference type="ARBA" id="ARBA00023043"/>
    </source>
</evidence>
<dbReference type="RefSeq" id="WP_010602657.1">
    <property type="nucleotide sequence ID" value="NZ_JAPJUH010000002.1"/>
</dbReference>
<evidence type="ECO:0000313" key="5">
    <source>
        <dbReference type="EMBL" id="MCX3264757.1"/>
    </source>
</evidence>
<keyword evidence="2 3" id="KW-0040">ANK repeat</keyword>
<dbReference type="AlphaFoldDB" id="A0A9X3DCG6"/>
<protein>
    <submittedName>
        <fullName evidence="5">Ankyrin repeat domain-containing protein</fullName>
    </submittedName>
</protein>
<accession>A0A9X3DCG6</accession>
<dbReference type="PANTHER" id="PTHR24171">
    <property type="entry name" value="ANKYRIN REPEAT DOMAIN-CONTAINING PROTEIN 39-RELATED"/>
    <property type="match status" value="1"/>
</dbReference>
<dbReference type="InterPro" id="IPR036770">
    <property type="entry name" value="Ankyrin_rpt-contain_sf"/>
</dbReference>
<feature type="repeat" description="ANK" evidence="3">
    <location>
        <begin position="91"/>
        <end position="123"/>
    </location>
</feature>
<sequence>MIKLFIINALLILASFSANAQSLSAKLKQAFKTDDVSLFNLALKEDKIVIDSCLLLEQKPYSLFAISIRSKSIKVLQDLISTKADVNKICDDKSPLMYAAKYGELEAAKVLVKAGADVGLKNREGKTALDYARKYEKKELIDYLSK</sequence>
<feature type="chain" id="PRO_5040751790" evidence="4">
    <location>
        <begin position="21"/>
        <end position="146"/>
    </location>
</feature>
<keyword evidence="1" id="KW-0677">Repeat</keyword>
<evidence type="ECO:0000313" key="6">
    <source>
        <dbReference type="Proteomes" id="UP001142592"/>
    </source>
</evidence>
<dbReference type="PROSITE" id="PS50088">
    <property type="entry name" value="ANK_REPEAT"/>
    <property type="match status" value="1"/>
</dbReference>
<name>A0A9X3DCG6_9SPHI</name>
<gene>
    <name evidence="5" type="ORF">OQZ29_08385</name>
</gene>
<organism evidence="5 6">
    <name type="scientific">Pedobacter agri</name>
    <dbReference type="NCBI Taxonomy" id="454586"/>
    <lineage>
        <taxon>Bacteria</taxon>
        <taxon>Pseudomonadati</taxon>
        <taxon>Bacteroidota</taxon>
        <taxon>Sphingobacteriia</taxon>
        <taxon>Sphingobacteriales</taxon>
        <taxon>Sphingobacteriaceae</taxon>
        <taxon>Pedobacter</taxon>
    </lineage>
</organism>
<evidence type="ECO:0000256" key="4">
    <source>
        <dbReference type="SAM" id="SignalP"/>
    </source>
</evidence>
<feature type="signal peptide" evidence="4">
    <location>
        <begin position="1"/>
        <end position="20"/>
    </location>
</feature>
<dbReference type="Gene3D" id="1.25.40.20">
    <property type="entry name" value="Ankyrin repeat-containing domain"/>
    <property type="match status" value="1"/>
</dbReference>
<evidence type="ECO:0000256" key="1">
    <source>
        <dbReference type="ARBA" id="ARBA00022737"/>
    </source>
</evidence>
<reference evidence="5" key="1">
    <citation type="submission" date="2022-11" db="EMBL/GenBank/DDBJ databases">
        <authorList>
            <person name="Graham C."/>
            <person name="Newman J.D."/>
        </authorList>
    </citation>
    <scope>NUCLEOTIDE SEQUENCE</scope>
    <source>
        <strain evidence="5">DSM 19486</strain>
    </source>
</reference>
<dbReference type="Proteomes" id="UP001142592">
    <property type="component" value="Unassembled WGS sequence"/>
</dbReference>
<dbReference type="PROSITE" id="PS50297">
    <property type="entry name" value="ANK_REP_REGION"/>
    <property type="match status" value="1"/>
</dbReference>
<dbReference type="SUPFAM" id="SSF48403">
    <property type="entry name" value="Ankyrin repeat"/>
    <property type="match status" value="1"/>
</dbReference>
<keyword evidence="6" id="KW-1185">Reference proteome</keyword>
<dbReference type="EMBL" id="JAPJUH010000002">
    <property type="protein sequence ID" value="MCX3264757.1"/>
    <property type="molecule type" value="Genomic_DNA"/>
</dbReference>
<keyword evidence="4" id="KW-0732">Signal</keyword>
<dbReference type="InterPro" id="IPR002110">
    <property type="entry name" value="Ankyrin_rpt"/>
</dbReference>
<dbReference type="Pfam" id="PF12796">
    <property type="entry name" value="Ank_2"/>
    <property type="match status" value="1"/>
</dbReference>
<dbReference type="SMART" id="SM00248">
    <property type="entry name" value="ANK"/>
    <property type="match status" value="2"/>
</dbReference>
<proteinExistence type="predicted"/>
<comment type="caution">
    <text evidence="5">The sequence shown here is derived from an EMBL/GenBank/DDBJ whole genome shotgun (WGS) entry which is preliminary data.</text>
</comment>